<accession>A0AA38FPF7</accession>
<dbReference type="AlphaFoldDB" id="A0AA38FPF7"/>
<feature type="non-terminal residue" evidence="1">
    <location>
        <position position="1"/>
    </location>
</feature>
<gene>
    <name evidence="1" type="ORF">KI387_035798</name>
</gene>
<reference evidence="1 2" key="1">
    <citation type="journal article" date="2021" name="Nat. Plants">
        <title>The Taxus genome provides insights into paclitaxel biosynthesis.</title>
        <authorList>
            <person name="Xiong X."/>
            <person name="Gou J."/>
            <person name="Liao Q."/>
            <person name="Li Y."/>
            <person name="Zhou Q."/>
            <person name="Bi G."/>
            <person name="Li C."/>
            <person name="Du R."/>
            <person name="Wang X."/>
            <person name="Sun T."/>
            <person name="Guo L."/>
            <person name="Liang H."/>
            <person name="Lu P."/>
            <person name="Wu Y."/>
            <person name="Zhang Z."/>
            <person name="Ro D.K."/>
            <person name="Shang Y."/>
            <person name="Huang S."/>
            <person name="Yan J."/>
        </authorList>
    </citation>
    <scope>NUCLEOTIDE SEQUENCE [LARGE SCALE GENOMIC DNA]</scope>
    <source>
        <strain evidence="1">Ta-2019</strain>
    </source>
</reference>
<dbReference type="InterPro" id="IPR036866">
    <property type="entry name" value="RibonucZ/Hydroxyglut_hydro"/>
</dbReference>
<dbReference type="Gene3D" id="3.60.15.10">
    <property type="entry name" value="Ribonuclease Z/Hydroxyacylglutathione hydrolase-like"/>
    <property type="match status" value="1"/>
</dbReference>
<evidence type="ECO:0000313" key="2">
    <source>
        <dbReference type="Proteomes" id="UP000824469"/>
    </source>
</evidence>
<organism evidence="1 2">
    <name type="scientific">Taxus chinensis</name>
    <name type="common">Chinese yew</name>
    <name type="synonym">Taxus wallichiana var. chinensis</name>
    <dbReference type="NCBI Taxonomy" id="29808"/>
    <lineage>
        <taxon>Eukaryota</taxon>
        <taxon>Viridiplantae</taxon>
        <taxon>Streptophyta</taxon>
        <taxon>Embryophyta</taxon>
        <taxon>Tracheophyta</taxon>
        <taxon>Spermatophyta</taxon>
        <taxon>Pinopsida</taxon>
        <taxon>Pinidae</taxon>
        <taxon>Conifers II</taxon>
        <taxon>Cupressales</taxon>
        <taxon>Taxaceae</taxon>
        <taxon>Taxus</taxon>
    </lineage>
</organism>
<dbReference type="SUPFAM" id="SSF56281">
    <property type="entry name" value="Metallo-hydrolase/oxidoreductase"/>
    <property type="match status" value="1"/>
</dbReference>
<feature type="non-terminal residue" evidence="1">
    <location>
        <position position="240"/>
    </location>
</feature>
<sequence length="240" mass="27115">EPKSHVYTTSDFGDHRAMQLVFLGTSSSVPTYNRNNSCIALRLEGSVYLFDCGEGAQKQIIKTPFRQRGVDKIFITHMHGDHLFGLPGVLTGLTICPSRWKNPIEIYGPQGLRNWLRVTLNASHVRVPTKYAVHELISKKDKSTKFSTKSSKNEVLHEDELPGRDIYQSKDGLWDLFSDDKYKVQAGPVKHSIPCWGYVLEEHTRIGRFMVECAEQLGIEPGEKRTLLQEGQSVSVNGKK</sequence>
<dbReference type="PANTHER" id="PTHR46018">
    <property type="entry name" value="ZINC PHOSPHODIESTERASE ELAC PROTEIN 1"/>
    <property type="match status" value="1"/>
</dbReference>
<keyword evidence="2" id="KW-1185">Reference proteome</keyword>
<evidence type="ECO:0000313" key="1">
    <source>
        <dbReference type="EMBL" id="KAH9307887.1"/>
    </source>
</evidence>
<dbReference type="EMBL" id="JAHRHJ020000007">
    <property type="protein sequence ID" value="KAH9307887.1"/>
    <property type="molecule type" value="Genomic_DNA"/>
</dbReference>
<protein>
    <submittedName>
        <fullName evidence="1">Uncharacterized protein</fullName>
    </submittedName>
</protein>
<comment type="caution">
    <text evidence="1">The sequence shown here is derived from an EMBL/GenBank/DDBJ whole genome shotgun (WGS) entry which is preliminary data.</text>
</comment>
<name>A0AA38FPF7_TAXCH</name>
<proteinExistence type="predicted"/>
<dbReference type="Pfam" id="PF23023">
    <property type="entry name" value="Anti-Pycsar_Apyc1"/>
    <property type="match status" value="1"/>
</dbReference>
<dbReference type="GO" id="GO:0042781">
    <property type="term" value="F:3'-tRNA processing endoribonuclease activity"/>
    <property type="evidence" value="ECO:0007669"/>
    <property type="project" value="TreeGrafter"/>
</dbReference>
<dbReference type="GO" id="GO:0005634">
    <property type="term" value="C:nucleus"/>
    <property type="evidence" value="ECO:0007669"/>
    <property type="project" value="TreeGrafter"/>
</dbReference>
<dbReference type="PANTHER" id="PTHR46018:SF2">
    <property type="entry name" value="ZINC PHOSPHODIESTERASE ELAC PROTEIN 1"/>
    <property type="match status" value="1"/>
</dbReference>
<dbReference type="Proteomes" id="UP000824469">
    <property type="component" value="Unassembled WGS sequence"/>
</dbReference>